<evidence type="ECO:0000256" key="3">
    <source>
        <dbReference type="ARBA" id="ARBA00022771"/>
    </source>
</evidence>
<evidence type="ECO:0000313" key="7">
    <source>
        <dbReference type="Proteomes" id="UP000322000"/>
    </source>
</evidence>
<evidence type="ECO:0000256" key="1">
    <source>
        <dbReference type="ARBA" id="ARBA00022723"/>
    </source>
</evidence>
<dbReference type="GO" id="GO:0008170">
    <property type="term" value="F:N-methyltransferase activity"/>
    <property type="evidence" value="ECO:0007669"/>
    <property type="project" value="UniProtKB-ARBA"/>
</dbReference>
<dbReference type="GO" id="GO:0008757">
    <property type="term" value="F:S-adenosylmethionine-dependent methyltransferase activity"/>
    <property type="evidence" value="ECO:0007669"/>
    <property type="project" value="UniProtKB-ARBA"/>
</dbReference>
<dbReference type="Pfam" id="PF21549">
    <property type="entry name" value="PRDM2_PR"/>
    <property type="match status" value="1"/>
</dbReference>
<feature type="domain" description="C2H2-type" evidence="6">
    <location>
        <begin position="626"/>
        <end position="649"/>
    </location>
</feature>
<keyword evidence="4" id="KW-0862">Zinc</keyword>
<dbReference type="SMART" id="SM00355">
    <property type="entry name" value="ZnF_C2H2"/>
    <property type="match status" value="6"/>
</dbReference>
<evidence type="ECO:0000256" key="4">
    <source>
        <dbReference type="ARBA" id="ARBA00022833"/>
    </source>
</evidence>
<dbReference type="OrthoDB" id="3535323at2759"/>
<evidence type="ECO:0000259" key="6">
    <source>
        <dbReference type="PROSITE" id="PS50157"/>
    </source>
</evidence>
<dbReference type="GeneID" id="113497653"/>
<dbReference type="KEGG" id="tnl:113497653"/>
<dbReference type="PANTHER" id="PTHR24403:SF48">
    <property type="entry name" value="PR DOMAIN ZINC FINGER PROTEIN 10"/>
    <property type="match status" value="1"/>
</dbReference>
<dbReference type="Gene3D" id="2.170.270.10">
    <property type="entry name" value="SET domain"/>
    <property type="match status" value="1"/>
</dbReference>
<dbReference type="InterPro" id="IPR001214">
    <property type="entry name" value="SET_dom"/>
</dbReference>
<sequence length="685" mass="78483">MNINNGGSCESSLPGVPTHVYLLQTDTGINLSLNEQVLPLHLLDNSLDYCRSPFLSPLATKRRDVEDRLRELTGPYQEPGKAMGFRIEKSGQNAENQMEVFPEKSHSLLCDTKLSEILRPDIRKEDEVNRSPKNYVQILDRVVLPRALAVLPSILQIQRRETITARRTLPAHARFGPVQGIKKNISQAEAVQLVLNATSNKKPLFLTKNNDSDGNCITHIDTSDKDKSNWIGLLPLGDKNTANVWLYEDNNDLFAITTDSIPLRKPLMLGYSKKYADSYGLIGPTKDIEIENQSNAPALWCSECQRALPSAKLLQRHVDMYHKDDKLIPRRRYRCRHCSRTFSRLFSLRRHILIHCPNKVEKKQPEPKTESEPQINFNTSIASEDHRIPSDESFQNYSNGLDFSTNLFDTDRIPSLDISGNSRSDNDFIPYGIGFKDENTENDLEFHIKHGKNENVSEESEQLVEQLLVSCPYCKQVLVKENRRQHLSDCPGRRFECECKKVFMDKKKLAHHIYIQHSNESSAQNETENSPVISTKSEPESTLYKCEQCQHTFKRRGMLVNHLWRVHNTVSAKIPLERRVRHYPCGICPKIYRTAAKRDRHLHLHHPGAPGTRAAVEGGTRVCEPAACAACPRQYVTRAKLLQHQRAAHPHLVGWYTVERRGHQLNKILTTQYFIRTPQVFLYLR</sequence>
<proteinExistence type="predicted"/>
<dbReference type="GO" id="GO:0045944">
    <property type="term" value="P:positive regulation of transcription by RNA polymerase II"/>
    <property type="evidence" value="ECO:0007669"/>
    <property type="project" value="TreeGrafter"/>
</dbReference>
<dbReference type="InterPro" id="IPR013083">
    <property type="entry name" value="Znf_RING/FYVE/PHD"/>
</dbReference>
<evidence type="ECO:0000256" key="5">
    <source>
        <dbReference type="PROSITE-ProRule" id="PRU00042"/>
    </source>
</evidence>
<dbReference type="GO" id="GO:0008276">
    <property type="term" value="F:protein methyltransferase activity"/>
    <property type="evidence" value="ECO:0007669"/>
    <property type="project" value="UniProtKB-ARBA"/>
</dbReference>
<feature type="domain" description="C2H2-type" evidence="6">
    <location>
        <begin position="583"/>
        <end position="610"/>
    </location>
</feature>
<dbReference type="GO" id="GO:0008270">
    <property type="term" value="F:zinc ion binding"/>
    <property type="evidence" value="ECO:0007669"/>
    <property type="project" value="UniProtKB-KW"/>
</dbReference>
<dbReference type="RefSeq" id="XP_026733113.1">
    <property type="nucleotide sequence ID" value="XM_026877312.1"/>
</dbReference>
<dbReference type="AlphaFoldDB" id="A0A7E5VXQ4"/>
<feature type="domain" description="C2H2-type" evidence="6">
    <location>
        <begin position="299"/>
        <end position="327"/>
    </location>
</feature>
<dbReference type="InterPro" id="IPR046341">
    <property type="entry name" value="SET_dom_sf"/>
</dbReference>
<dbReference type="InterPro" id="IPR050688">
    <property type="entry name" value="Zinc_finger/UBP_domain"/>
</dbReference>
<dbReference type="GO" id="GO:0005634">
    <property type="term" value="C:nucleus"/>
    <property type="evidence" value="ECO:0007669"/>
    <property type="project" value="TreeGrafter"/>
</dbReference>
<accession>A0A7E5VXQ4</accession>
<dbReference type="InParanoid" id="A0A7E5VXQ4"/>
<dbReference type="SUPFAM" id="SSF57667">
    <property type="entry name" value="beta-beta-alpha zinc fingers"/>
    <property type="match status" value="1"/>
</dbReference>
<feature type="domain" description="C2H2-type" evidence="6">
    <location>
        <begin position="333"/>
        <end position="360"/>
    </location>
</feature>
<dbReference type="PROSITE" id="PS00028">
    <property type="entry name" value="ZINC_FINGER_C2H2_1"/>
    <property type="match status" value="4"/>
</dbReference>
<dbReference type="PANTHER" id="PTHR24403">
    <property type="entry name" value="ZINC FINGER PROTEIN"/>
    <property type="match status" value="1"/>
</dbReference>
<dbReference type="InterPro" id="IPR013087">
    <property type="entry name" value="Znf_C2H2_type"/>
</dbReference>
<keyword evidence="2" id="KW-0677">Repeat</keyword>
<feature type="domain" description="C2H2-type" evidence="6">
    <location>
        <begin position="488"/>
        <end position="522"/>
    </location>
</feature>
<protein>
    <submittedName>
        <fullName evidence="8">PR domain zinc finger protein 5-like isoform X1</fullName>
    </submittedName>
</protein>
<dbReference type="InterPro" id="IPR036236">
    <property type="entry name" value="Znf_C2H2_sf"/>
</dbReference>
<keyword evidence="1" id="KW-0479">Metal-binding</keyword>
<feature type="domain" description="C2H2-type" evidence="6">
    <location>
        <begin position="544"/>
        <end position="572"/>
    </location>
</feature>
<evidence type="ECO:0000313" key="8">
    <source>
        <dbReference type="RefSeq" id="XP_026733113.1"/>
    </source>
</evidence>
<dbReference type="Pfam" id="PF00096">
    <property type="entry name" value="zf-C2H2"/>
    <property type="match status" value="1"/>
</dbReference>
<dbReference type="Gene3D" id="3.30.160.60">
    <property type="entry name" value="Classic Zinc Finger"/>
    <property type="match status" value="3"/>
</dbReference>
<dbReference type="PROSITE" id="PS50157">
    <property type="entry name" value="ZINC_FINGER_C2H2_2"/>
    <property type="match status" value="6"/>
</dbReference>
<reference evidence="8" key="1">
    <citation type="submission" date="2025-08" db="UniProtKB">
        <authorList>
            <consortium name="RefSeq"/>
        </authorList>
    </citation>
    <scope>IDENTIFICATION</scope>
</reference>
<dbReference type="Gene3D" id="3.30.40.10">
    <property type="entry name" value="Zinc/RING finger domain, C3HC4 (zinc finger)"/>
    <property type="match status" value="1"/>
</dbReference>
<name>A0A7E5VXQ4_TRINI</name>
<organism evidence="7 8">
    <name type="scientific">Trichoplusia ni</name>
    <name type="common">Cabbage looper</name>
    <dbReference type="NCBI Taxonomy" id="7111"/>
    <lineage>
        <taxon>Eukaryota</taxon>
        <taxon>Metazoa</taxon>
        <taxon>Ecdysozoa</taxon>
        <taxon>Arthropoda</taxon>
        <taxon>Hexapoda</taxon>
        <taxon>Insecta</taxon>
        <taxon>Pterygota</taxon>
        <taxon>Neoptera</taxon>
        <taxon>Endopterygota</taxon>
        <taxon>Lepidoptera</taxon>
        <taxon>Glossata</taxon>
        <taxon>Ditrysia</taxon>
        <taxon>Noctuoidea</taxon>
        <taxon>Noctuidae</taxon>
        <taxon>Plusiinae</taxon>
        <taxon>Trichoplusia</taxon>
    </lineage>
</organism>
<dbReference type="Proteomes" id="UP000322000">
    <property type="component" value="Chromosome 9"/>
</dbReference>
<keyword evidence="3 5" id="KW-0863">Zinc-finger</keyword>
<gene>
    <name evidence="8" type="primary">LOC113497653</name>
</gene>
<keyword evidence="7" id="KW-1185">Reference proteome</keyword>
<evidence type="ECO:0000256" key="2">
    <source>
        <dbReference type="ARBA" id="ARBA00022737"/>
    </source>
</evidence>